<proteinExistence type="predicted"/>
<comment type="caution">
    <text evidence="1">The sequence shown here is derived from an EMBL/GenBank/DDBJ whole genome shotgun (WGS) entry which is preliminary data.</text>
</comment>
<keyword evidence="2" id="KW-1185">Reference proteome</keyword>
<organism evidence="1 2">
    <name type="scientific">Flavobacterium quisquiliarum</name>
    <dbReference type="NCBI Taxonomy" id="1834436"/>
    <lineage>
        <taxon>Bacteria</taxon>
        <taxon>Pseudomonadati</taxon>
        <taxon>Bacteroidota</taxon>
        <taxon>Flavobacteriia</taxon>
        <taxon>Flavobacteriales</taxon>
        <taxon>Flavobacteriaceae</taxon>
        <taxon>Flavobacterium</taxon>
    </lineage>
</organism>
<dbReference type="EMBL" id="JBHSCO010000002">
    <property type="protein sequence ID" value="MFC4390536.1"/>
    <property type="molecule type" value="Genomic_DNA"/>
</dbReference>
<gene>
    <name evidence="1" type="ORF">ACFOY0_05990</name>
</gene>
<sequence>MKNSGSLGKTVSIKPSVYLKPTALALMGATSFCCGVHSKRYSGQQE</sequence>
<evidence type="ECO:0000313" key="1">
    <source>
        <dbReference type="EMBL" id="MFC4390536.1"/>
    </source>
</evidence>
<accession>A0ABV8W5L0</accession>
<dbReference type="Proteomes" id="UP001595719">
    <property type="component" value="Unassembled WGS sequence"/>
</dbReference>
<evidence type="ECO:0000313" key="2">
    <source>
        <dbReference type="Proteomes" id="UP001595719"/>
    </source>
</evidence>
<reference evidence="2" key="1">
    <citation type="journal article" date="2019" name="Int. J. Syst. Evol. Microbiol.">
        <title>The Global Catalogue of Microorganisms (GCM) 10K type strain sequencing project: providing services to taxonomists for standard genome sequencing and annotation.</title>
        <authorList>
            <consortium name="The Broad Institute Genomics Platform"/>
            <consortium name="The Broad Institute Genome Sequencing Center for Infectious Disease"/>
            <person name="Wu L."/>
            <person name="Ma J."/>
        </authorList>
    </citation>
    <scope>NUCLEOTIDE SEQUENCE [LARGE SCALE GENOMIC DNA]</scope>
    <source>
        <strain evidence="2">CGMCC 1.15345</strain>
    </source>
</reference>
<dbReference type="RefSeq" id="WP_179005085.1">
    <property type="nucleotide sequence ID" value="NZ_JBHSCO010000002.1"/>
</dbReference>
<name>A0ABV8W5L0_9FLAO</name>
<protein>
    <submittedName>
        <fullName evidence="1">Uncharacterized protein</fullName>
    </submittedName>
</protein>